<comment type="caution">
    <text evidence="1">The sequence shown here is derived from an EMBL/GenBank/DDBJ whole genome shotgun (WGS) entry which is preliminary data.</text>
</comment>
<dbReference type="SUPFAM" id="SSF55486">
    <property type="entry name" value="Metalloproteases ('zincins'), catalytic domain"/>
    <property type="match status" value="1"/>
</dbReference>
<gene>
    <name evidence="1" type="ORF">AMJ87_13705</name>
</gene>
<protein>
    <recommendedName>
        <fullName evidence="3">Metallopeptidase family protein</fullName>
    </recommendedName>
</protein>
<dbReference type="EMBL" id="LJUO01000234">
    <property type="protein sequence ID" value="KPK67204.1"/>
    <property type="molecule type" value="Genomic_DNA"/>
</dbReference>
<evidence type="ECO:0008006" key="3">
    <source>
        <dbReference type="Google" id="ProtNLM"/>
    </source>
</evidence>
<dbReference type="Gene3D" id="3.30.2010.20">
    <property type="match status" value="1"/>
</dbReference>
<evidence type="ECO:0000313" key="2">
    <source>
        <dbReference type="Proteomes" id="UP000051096"/>
    </source>
</evidence>
<dbReference type="PATRIC" id="fig|1703780.3.peg.2645"/>
<reference evidence="1 2" key="1">
    <citation type="journal article" date="2015" name="Microbiome">
        <title>Genomic resolution of linkages in carbon, nitrogen, and sulfur cycling among widespread estuary sediment bacteria.</title>
        <authorList>
            <person name="Baker B.J."/>
            <person name="Lazar C.S."/>
            <person name="Teske A.P."/>
            <person name="Dick G.J."/>
        </authorList>
    </citation>
    <scope>NUCLEOTIDE SEQUENCE [LARGE SCALE GENOMIC DNA]</scope>
    <source>
        <strain evidence="1">SM23_60</strain>
    </source>
</reference>
<dbReference type="InterPro" id="IPR010428">
    <property type="entry name" value="Zincin_1"/>
</dbReference>
<dbReference type="AlphaFoldDB" id="A0A0S8G4U4"/>
<dbReference type="Pfam" id="PF06262">
    <property type="entry name" value="Zincin_1"/>
    <property type="match status" value="1"/>
</dbReference>
<accession>A0A0S8G4U4</accession>
<dbReference type="CDD" id="cd12952">
    <property type="entry name" value="MMP_ACEL2062"/>
    <property type="match status" value="1"/>
</dbReference>
<evidence type="ECO:0000313" key="1">
    <source>
        <dbReference type="EMBL" id="KPK67204.1"/>
    </source>
</evidence>
<proteinExistence type="predicted"/>
<dbReference type="Proteomes" id="UP000051096">
    <property type="component" value="Unassembled WGS sequence"/>
</dbReference>
<sequence>MDRARFESIVKEAVKNMPDFIRDKLKNIDIVIEDEPVRHKSLLGLYQGVPLKKRGFWYGNVMPDRIILFKNNIERISRNEKEMEEWIHRVVIHEIGHYFGFGEEEIRRHGY</sequence>
<dbReference type="InterPro" id="IPR038555">
    <property type="entry name" value="Zincin_1_sf"/>
</dbReference>
<organism evidence="1 2">
    <name type="scientific">candidate division WOR_3 bacterium SM23_60</name>
    <dbReference type="NCBI Taxonomy" id="1703780"/>
    <lineage>
        <taxon>Bacteria</taxon>
        <taxon>Bacteria division WOR-3</taxon>
    </lineage>
</organism>
<name>A0A0S8G4U4_UNCW3</name>